<evidence type="ECO:0000313" key="2">
    <source>
        <dbReference type="EMBL" id="KAK0599143.1"/>
    </source>
</evidence>
<gene>
    <name evidence="2" type="ORF">LWI29_002716</name>
</gene>
<comment type="caution">
    <text evidence="2">The sequence shown here is derived from an EMBL/GenBank/DDBJ whole genome shotgun (WGS) entry which is preliminary data.</text>
</comment>
<dbReference type="AlphaFoldDB" id="A0AA39W1T7"/>
<reference evidence="2" key="2">
    <citation type="submission" date="2023-06" db="EMBL/GenBank/DDBJ databases">
        <authorList>
            <person name="Swenson N.G."/>
            <person name="Wegrzyn J.L."/>
            <person name="Mcevoy S.L."/>
        </authorList>
    </citation>
    <scope>NUCLEOTIDE SEQUENCE</scope>
    <source>
        <strain evidence="2">NS2018</strain>
        <tissue evidence="2">Leaf</tissue>
    </source>
</reference>
<dbReference type="EMBL" id="JAUESC010000003">
    <property type="protein sequence ID" value="KAK0599143.1"/>
    <property type="molecule type" value="Genomic_DNA"/>
</dbReference>
<accession>A0AA39W1T7</accession>
<feature type="compositionally biased region" description="Basic and acidic residues" evidence="1">
    <location>
        <begin position="114"/>
        <end position="124"/>
    </location>
</feature>
<sequence>MAQHVKKSFVNAPSRIANEFLGFLQVPAEEGAGGDGDDEIKGGSLMRGGEAEDRDGGLRYWCRLTCKTIHPVVRSSEEGDPASSSGEKSDLHNQSEEMDMEIQRGGVRSTPIKGDQHRSPPVAEEFHVDNDDLLRLEETFQLS</sequence>
<name>A0AA39W1T7_ACESA</name>
<keyword evidence="3" id="KW-1185">Reference proteome</keyword>
<reference evidence="2" key="1">
    <citation type="journal article" date="2022" name="Plant J.">
        <title>Strategies of tolerance reflected in two North American maple genomes.</title>
        <authorList>
            <person name="McEvoy S.L."/>
            <person name="Sezen U.U."/>
            <person name="Trouern-Trend A."/>
            <person name="McMahon S.M."/>
            <person name="Schaberg P.G."/>
            <person name="Yang J."/>
            <person name="Wegrzyn J.L."/>
            <person name="Swenson N.G."/>
        </authorList>
    </citation>
    <scope>NUCLEOTIDE SEQUENCE</scope>
    <source>
        <strain evidence="2">NS2018</strain>
    </source>
</reference>
<proteinExistence type="predicted"/>
<evidence type="ECO:0000313" key="3">
    <source>
        <dbReference type="Proteomes" id="UP001168877"/>
    </source>
</evidence>
<protein>
    <submittedName>
        <fullName evidence="2">Uncharacterized protein</fullName>
    </submittedName>
</protein>
<dbReference type="Proteomes" id="UP001168877">
    <property type="component" value="Unassembled WGS sequence"/>
</dbReference>
<feature type="region of interest" description="Disordered" evidence="1">
    <location>
        <begin position="72"/>
        <end position="124"/>
    </location>
</feature>
<feature type="region of interest" description="Disordered" evidence="1">
    <location>
        <begin position="29"/>
        <end position="53"/>
    </location>
</feature>
<evidence type="ECO:0000256" key="1">
    <source>
        <dbReference type="SAM" id="MobiDB-lite"/>
    </source>
</evidence>
<organism evidence="2 3">
    <name type="scientific">Acer saccharum</name>
    <name type="common">Sugar maple</name>
    <dbReference type="NCBI Taxonomy" id="4024"/>
    <lineage>
        <taxon>Eukaryota</taxon>
        <taxon>Viridiplantae</taxon>
        <taxon>Streptophyta</taxon>
        <taxon>Embryophyta</taxon>
        <taxon>Tracheophyta</taxon>
        <taxon>Spermatophyta</taxon>
        <taxon>Magnoliopsida</taxon>
        <taxon>eudicotyledons</taxon>
        <taxon>Gunneridae</taxon>
        <taxon>Pentapetalae</taxon>
        <taxon>rosids</taxon>
        <taxon>malvids</taxon>
        <taxon>Sapindales</taxon>
        <taxon>Sapindaceae</taxon>
        <taxon>Hippocastanoideae</taxon>
        <taxon>Acereae</taxon>
        <taxon>Acer</taxon>
    </lineage>
</organism>